<name>A0AAV7JJA9_9METZ</name>
<dbReference type="EMBL" id="JAKMXF010000323">
    <property type="protein sequence ID" value="KAI6648990.1"/>
    <property type="molecule type" value="Genomic_DNA"/>
</dbReference>
<keyword evidence="3" id="KW-1185">Reference proteome</keyword>
<evidence type="ECO:0000313" key="3">
    <source>
        <dbReference type="Proteomes" id="UP001165289"/>
    </source>
</evidence>
<evidence type="ECO:0000313" key="2">
    <source>
        <dbReference type="EMBL" id="KAI6648990.1"/>
    </source>
</evidence>
<sequence length="109" mass="11888">MRSLHSNRSGHSEGEGDRTGADKARGAQGECVALFNLSTILRLEQVSTRKSEAILAWGERNGLDGTSSWRSNNYNWPIATANVRAEADAEGACVGFGVQRNYVRGHLLR</sequence>
<comment type="caution">
    <text evidence="2">The sequence shown here is derived from an EMBL/GenBank/DDBJ whole genome shotgun (WGS) entry which is preliminary data.</text>
</comment>
<dbReference type="Proteomes" id="UP001165289">
    <property type="component" value="Unassembled WGS sequence"/>
</dbReference>
<gene>
    <name evidence="2" type="ORF">LOD99_6873</name>
</gene>
<feature type="region of interest" description="Disordered" evidence="1">
    <location>
        <begin position="1"/>
        <end position="24"/>
    </location>
</feature>
<organism evidence="2 3">
    <name type="scientific">Oopsacas minuta</name>
    <dbReference type="NCBI Taxonomy" id="111878"/>
    <lineage>
        <taxon>Eukaryota</taxon>
        <taxon>Metazoa</taxon>
        <taxon>Porifera</taxon>
        <taxon>Hexactinellida</taxon>
        <taxon>Hexasterophora</taxon>
        <taxon>Lyssacinosida</taxon>
        <taxon>Leucopsacidae</taxon>
        <taxon>Oopsacas</taxon>
    </lineage>
</organism>
<proteinExistence type="predicted"/>
<feature type="compositionally biased region" description="Basic and acidic residues" evidence="1">
    <location>
        <begin position="10"/>
        <end position="24"/>
    </location>
</feature>
<accession>A0AAV7JJA9</accession>
<dbReference type="AlphaFoldDB" id="A0AAV7JJA9"/>
<reference evidence="2 3" key="1">
    <citation type="journal article" date="2023" name="BMC Biol.">
        <title>The compact genome of the sponge Oopsacas minuta (Hexactinellida) is lacking key metazoan core genes.</title>
        <authorList>
            <person name="Santini S."/>
            <person name="Schenkelaars Q."/>
            <person name="Jourda C."/>
            <person name="Duchesne M."/>
            <person name="Belahbib H."/>
            <person name="Rocher C."/>
            <person name="Selva M."/>
            <person name="Riesgo A."/>
            <person name="Vervoort M."/>
            <person name="Leys S.P."/>
            <person name="Kodjabachian L."/>
            <person name="Le Bivic A."/>
            <person name="Borchiellini C."/>
            <person name="Claverie J.M."/>
            <person name="Renard E."/>
        </authorList>
    </citation>
    <scope>NUCLEOTIDE SEQUENCE [LARGE SCALE GENOMIC DNA]</scope>
    <source>
        <strain evidence="2">SPO-2</strain>
    </source>
</reference>
<evidence type="ECO:0000256" key="1">
    <source>
        <dbReference type="SAM" id="MobiDB-lite"/>
    </source>
</evidence>
<protein>
    <submittedName>
        <fullName evidence="2">Uncharacterized protein</fullName>
    </submittedName>
</protein>